<evidence type="ECO:0000313" key="2">
    <source>
        <dbReference type="EMBL" id="KAK1136742.1"/>
    </source>
</evidence>
<dbReference type="Proteomes" id="UP001177670">
    <property type="component" value="Unassembled WGS sequence"/>
</dbReference>
<feature type="compositionally biased region" description="Polar residues" evidence="1">
    <location>
        <begin position="32"/>
        <end position="45"/>
    </location>
</feature>
<comment type="caution">
    <text evidence="2">The sequence shown here is derived from an EMBL/GenBank/DDBJ whole genome shotgun (WGS) entry which is preliminary data.</text>
</comment>
<proteinExistence type="predicted"/>
<feature type="compositionally biased region" description="Polar residues" evidence="1">
    <location>
        <begin position="60"/>
        <end position="69"/>
    </location>
</feature>
<evidence type="ECO:0000313" key="3">
    <source>
        <dbReference type="Proteomes" id="UP001177670"/>
    </source>
</evidence>
<dbReference type="EMBL" id="JAHYIQ010000001">
    <property type="protein sequence ID" value="KAK1136742.1"/>
    <property type="molecule type" value="Genomic_DNA"/>
</dbReference>
<gene>
    <name evidence="2" type="ORF">K0M31_001281</name>
</gene>
<evidence type="ECO:0000256" key="1">
    <source>
        <dbReference type="SAM" id="MobiDB-lite"/>
    </source>
</evidence>
<dbReference type="AlphaFoldDB" id="A0AA40KY20"/>
<accession>A0AA40KY20</accession>
<keyword evidence="3" id="KW-1185">Reference proteome</keyword>
<reference evidence="2" key="1">
    <citation type="submission" date="2021-10" db="EMBL/GenBank/DDBJ databases">
        <title>Melipona bicolor Genome sequencing and assembly.</title>
        <authorList>
            <person name="Araujo N.S."/>
            <person name="Arias M.C."/>
        </authorList>
    </citation>
    <scope>NUCLEOTIDE SEQUENCE</scope>
    <source>
        <strain evidence="2">USP_2M_L1-L4_2017</strain>
        <tissue evidence="2">Whole body</tissue>
    </source>
</reference>
<sequence>MRFVTALEKLVNNFVVEDKVRLAASRQRLPSKTLPSSIQFEKNSIQQQQQQDFSSEEQPDWQNNQVTKSETGEHRFAVYKRLPFANKPSQIVKSLRVSTKTHHHREVLLETIEDYPSPQT</sequence>
<organism evidence="2 3">
    <name type="scientific">Melipona bicolor</name>
    <dbReference type="NCBI Taxonomy" id="60889"/>
    <lineage>
        <taxon>Eukaryota</taxon>
        <taxon>Metazoa</taxon>
        <taxon>Ecdysozoa</taxon>
        <taxon>Arthropoda</taxon>
        <taxon>Hexapoda</taxon>
        <taxon>Insecta</taxon>
        <taxon>Pterygota</taxon>
        <taxon>Neoptera</taxon>
        <taxon>Endopterygota</taxon>
        <taxon>Hymenoptera</taxon>
        <taxon>Apocrita</taxon>
        <taxon>Aculeata</taxon>
        <taxon>Apoidea</taxon>
        <taxon>Anthophila</taxon>
        <taxon>Apidae</taxon>
        <taxon>Melipona</taxon>
    </lineage>
</organism>
<name>A0AA40KY20_9HYME</name>
<protein>
    <submittedName>
        <fullName evidence="2">Uncharacterized protein</fullName>
    </submittedName>
</protein>
<feature type="region of interest" description="Disordered" evidence="1">
    <location>
        <begin position="32"/>
        <end position="69"/>
    </location>
</feature>